<feature type="domain" description="Metallo-beta-lactamase" evidence="2">
    <location>
        <begin position="107"/>
        <end position="301"/>
    </location>
</feature>
<accession>C8XIW5</accession>
<evidence type="ECO:0000313" key="3">
    <source>
        <dbReference type="EMBL" id="ACV76552.1"/>
    </source>
</evidence>
<protein>
    <submittedName>
        <fullName evidence="3">Zn-dependent hydrolase of the beta-lactamase fold-like protein</fullName>
    </submittedName>
</protein>
<dbReference type="Proteomes" id="UP000002218">
    <property type="component" value="Chromosome"/>
</dbReference>
<reference evidence="4" key="1">
    <citation type="submission" date="2009-09" db="EMBL/GenBank/DDBJ databases">
        <title>The complete genome of Nakamurella multipartita DSM 44233.</title>
        <authorList>
            <consortium name="US DOE Joint Genome Institute (JGI-PGF)"/>
            <person name="Lucas S."/>
            <person name="Copeland A."/>
            <person name="Lapidus A."/>
            <person name="Glavina del Rio T."/>
            <person name="Dalin E."/>
            <person name="Tice H."/>
            <person name="Bruce D."/>
            <person name="Goodwin L."/>
            <person name="Pitluck S."/>
            <person name="Kyrpides N."/>
            <person name="Mavromatis K."/>
            <person name="Ivanova N."/>
            <person name="Ovchinnikova G."/>
            <person name="Sims D."/>
            <person name="Meincke L."/>
            <person name="Brettin T."/>
            <person name="Detter J.C."/>
            <person name="Han C."/>
            <person name="Larimer F."/>
            <person name="Land M."/>
            <person name="Hauser L."/>
            <person name="Markowitz V."/>
            <person name="Cheng J.-F."/>
            <person name="Hugenholtz P."/>
            <person name="Woyke T."/>
            <person name="Wu D."/>
            <person name="Klenk H.-P."/>
            <person name="Eisen J.A."/>
        </authorList>
    </citation>
    <scope>NUCLEOTIDE SEQUENCE [LARGE SCALE GENOMIC DNA]</scope>
    <source>
        <strain evidence="4">ATCC 700099 / DSM 44233 / CIP 104796 / JCM 9543 / NBRC 105858 / Y-104</strain>
    </source>
</reference>
<dbReference type="STRING" id="479431.Namu_0118"/>
<dbReference type="PANTHER" id="PTHR15032:SF4">
    <property type="entry name" value="N-ACYL-PHOSPHATIDYLETHANOLAMINE-HYDROLYZING PHOSPHOLIPASE D"/>
    <property type="match status" value="1"/>
</dbReference>
<evidence type="ECO:0000256" key="1">
    <source>
        <dbReference type="SAM" id="MobiDB-lite"/>
    </source>
</evidence>
<gene>
    <name evidence="3" type="ordered locus">Namu_0118</name>
</gene>
<dbReference type="EMBL" id="CP001737">
    <property type="protein sequence ID" value="ACV76552.1"/>
    <property type="molecule type" value="Genomic_DNA"/>
</dbReference>
<dbReference type="Pfam" id="PF12706">
    <property type="entry name" value="Lactamase_B_2"/>
    <property type="match status" value="1"/>
</dbReference>
<keyword evidence="3" id="KW-0378">Hydrolase</keyword>
<evidence type="ECO:0000259" key="2">
    <source>
        <dbReference type="Pfam" id="PF12706"/>
    </source>
</evidence>
<dbReference type="InterPro" id="IPR001279">
    <property type="entry name" value="Metallo-B-lactamas"/>
</dbReference>
<dbReference type="RefSeq" id="WP_012814027.1">
    <property type="nucleotide sequence ID" value="NC_013235.1"/>
</dbReference>
<dbReference type="InParanoid" id="C8XIW5"/>
<name>C8XIW5_NAKMY</name>
<dbReference type="InterPro" id="IPR036866">
    <property type="entry name" value="RibonucZ/Hydroxyglut_hydro"/>
</dbReference>
<dbReference type="OrthoDB" id="9805728at2"/>
<dbReference type="PANTHER" id="PTHR15032">
    <property type="entry name" value="N-ACYL-PHOSPHATIDYLETHANOLAMINE-HYDROLYZING PHOSPHOLIPASE D"/>
    <property type="match status" value="1"/>
</dbReference>
<dbReference type="eggNOG" id="COG2220">
    <property type="taxonomic scope" value="Bacteria"/>
</dbReference>
<dbReference type="KEGG" id="nml:Namu_0118"/>
<dbReference type="HOGENOM" id="CLU_020884_0_0_11"/>
<dbReference type="FunCoup" id="C8XIW5">
    <property type="interactions" value="162"/>
</dbReference>
<dbReference type="AlphaFoldDB" id="C8XIW5"/>
<keyword evidence="4" id="KW-1185">Reference proteome</keyword>
<proteinExistence type="predicted"/>
<dbReference type="GO" id="GO:0016787">
    <property type="term" value="F:hydrolase activity"/>
    <property type="evidence" value="ECO:0007669"/>
    <property type="project" value="UniProtKB-KW"/>
</dbReference>
<dbReference type="GO" id="GO:0005737">
    <property type="term" value="C:cytoplasm"/>
    <property type="evidence" value="ECO:0007669"/>
    <property type="project" value="TreeGrafter"/>
</dbReference>
<dbReference type="SUPFAM" id="SSF56281">
    <property type="entry name" value="Metallo-hydrolase/oxidoreductase"/>
    <property type="match status" value="1"/>
</dbReference>
<organism evidence="3 4">
    <name type="scientific">Nakamurella multipartita (strain ATCC 700099 / DSM 44233 / CIP 104796 / JCM 9543 / NBRC 105858 / Y-104)</name>
    <name type="common">Microsphaera multipartita</name>
    <dbReference type="NCBI Taxonomy" id="479431"/>
    <lineage>
        <taxon>Bacteria</taxon>
        <taxon>Bacillati</taxon>
        <taxon>Actinomycetota</taxon>
        <taxon>Actinomycetes</taxon>
        <taxon>Nakamurellales</taxon>
        <taxon>Nakamurellaceae</taxon>
        <taxon>Nakamurella</taxon>
    </lineage>
</organism>
<reference evidence="3 4" key="2">
    <citation type="journal article" date="2010" name="Stand. Genomic Sci.">
        <title>Complete genome sequence of Nakamurella multipartita type strain (Y-104).</title>
        <authorList>
            <person name="Tice H."/>
            <person name="Mayilraj S."/>
            <person name="Sims D."/>
            <person name="Lapidus A."/>
            <person name="Nolan M."/>
            <person name="Lucas S."/>
            <person name="Glavina Del Rio T."/>
            <person name="Copeland A."/>
            <person name="Cheng J.F."/>
            <person name="Meincke L."/>
            <person name="Bruce D."/>
            <person name="Goodwin L."/>
            <person name="Pitluck S."/>
            <person name="Ivanova N."/>
            <person name="Mavromatis K."/>
            <person name="Ovchinnikova G."/>
            <person name="Pati A."/>
            <person name="Chen A."/>
            <person name="Palaniappan K."/>
            <person name="Land M."/>
            <person name="Hauser L."/>
            <person name="Chang Y.J."/>
            <person name="Jeffries C.D."/>
            <person name="Detter J.C."/>
            <person name="Brettin T."/>
            <person name="Rohde M."/>
            <person name="Goker M."/>
            <person name="Bristow J."/>
            <person name="Eisen J.A."/>
            <person name="Markowitz V."/>
            <person name="Hugenholtz P."/>
            <person name="Kyrpides N.C."/>
            <person name="Klenk H.P."/>
            <person name="Chen F."/>
        </authorList>
    </citation>
    <scope>NUCLEOTIDE SEQUENCE [LARGE SCALE GENOMIC DNA]</scope>
    <source>
        <strain evidence="4">ATCC 700099 / DSM 44233 / CIP 104796 / JCM 9543 / NBRC 105858 / Y-104</strain>
    </source>
</reference>
<feature type="region of interest" description="Disordered" evidence="1">
    <location>
        <begin position="15"/>
        <end position="38"/>
    </location>
</feature>
<sequence>MTALTRTLGRAARGLPTAIGAGPDEIRPVAEGSSRFDGTSFSNVEPAHVFGLRQGLRLLPELLRHRNGHPPMTIPLVTAPPASQAGELAVTWLGHATTLVELDGHFVLTDPVWSQRVSPSATIGPARLHPMPIALAQLPALSAVVISHDHYDHLDLPTIRTLVSTQTAPFVVPLGVGAHLRGWGVPEDRIVELDWTRSTTVGDLEIVCTPGRHFSGRGLRRNTTLWSSWALLGPQHRVYFGGDTGYTTAFADIARQWGPFDVTILPIGAYGDQWPDIHLHPEEAATAHRDLGGALMIPIHWATFDLALHSWAEPMHRLRAAGTDIRIAAPRPGERVVPNDITTTDGWWDVPVE</sequence>
<dbReference type="Gene3D" id="3.60.15.10">
    <property type="entry name" value="Ribonuclease Z/Hydroxyacylglutathione hydrolase-like"/>
    <property type="match status" value="1"/>
</dbReference>
<evidence type="ECO:0000313" key="4">
    <source>
        <dbReference type="Proteomes" id="UP000002218"/>
    </source>
</evidence>